<dbReference type="EMBL" id="CAKOGP040001458">
    <property type="protein sequence ID" value="CAJ1945701.1"/>
    <property type="molecule type" value="Genomic_DNA"/>
</dbReference>
<feature type="region of interest" description="Disordered" evidence="1">
    <location>
        <begin position="316"/>
        <end position="341"/>
    </location>
</feature>
<dbReference type="SUPFAM" id="SSF50249">
    <property type="entry name" value="Nucleic acid-binding proteins"/>
    <property type="match status" value="1"/>
</dbReference>
<dbReference type="InterPro" id="IPR002059">
    <property type="entry name" value="CSP_DNA-bd"/>
</dbReference>
<dbReference type="CDD" id="cd04458">
    <property type="entry name" value="CSP_CDS"/>
    <property type="match status" value="1"/>
</dbReference>
<reference evidence="3" key="1">
    <citation type="submission" date="2023-08" db="EMBL/GenBank/DDBJ databases">
        <authorList>
            <person name="Audoor S."/>
            <person name="Bilcke G."/>
        </authorList>
    </citation>
    <scope>NUCLEOTIDE SEQUENCE</scope>
</reference>
<organism evidence="3 4">
    <name type="scientific">Cylindrotheca closterium</name>
    <dbReference type="NCBI Taxonomy" id="2856"/>
    <lineage>
        <taxon>Eukaryota</taxon>
        <taxon>Sar</taxon>
        <taxon>Stramenopiles</taxon>
        <taxon>Ochrophyta</taxon>
        <taxon>Bacillariophyta</taxon>
        <taxon>Bacillariophyceae</taxon>
        <taxon>Bacillariophycidae</taxon>
        <taxon>Bacillariales</taxon>
        <taxon>Bacillariaceae</taxon>
        <taxon>Cylindrotheca</taxon>
    </lineage>
</organism>
<dbReference type="Proteomes" id="UP001295423">
    <property type="component" value="Unassembled WGS sequence"/>
</dbReference>
<feature type="compositionally biased region" description="Basic and acidic residues" evidence="1">
    <location>
        <begin position="166"/>
        <end position="179"/>
    </location>
</feature>
<accession>A0AAD2FMF9</accession>
<evidence type="ECO:0000256" key="1">
    <source>
        <dbReference type="SAM" id="MobiDB-lite"/>
    </source>
</evidence>
<dbReference type="InterPro" id="IPR011129">
    <property type="entry name" value="CSD"/>
</dbReference>
<evidence type="ECO:0000313" key="3">
    <source>
        <dbReference type="EMBL" id="CAJ1945701.1"/>
    </source>
</evidence>
<comment type="caution">
    <text evidence="3">The sequence shown here is derived from an EMBL/GenBank/DDBJ whole genome shotgun (WGS) entry which is preliminary data.</text>
</comment>
<name>A0AAD2FMF9_9STRA</name>
<evidence type="ECO:0000313" key="4">
    <source>
        <dbReference type="Proteomes" id="UP001295423"/>
    </source>
</evidence>
<dbReference type="Pfam" id="PF00313">
    <property type="entry name" value="CSD"/>
    <property type="match status" value="1"/>
</dbReference>
<feature type="compositionally biased region" description="Basic and acidic residues" evidence="1">
    <location>
        <begin position="284"/>
        <end position="298"/>
    </location>
</feature>
<dbReference type="PANTHER" id="PTHR46565:SF20">
    <property type="entry name" value="COLD SHOCK DOMAIN-CONTAINING PROTEIN 4"/>
    <property type="match status" value="1"/>
</dbReference>
<sequence>MPEKIQGTVKWFSNRKGFGFITPTGDDSPTKDDIFVHQSNIVMEKEGTYRTIKDGMEVQFEVTTDEDGKLKAQNVTSADGSPCPIPEPRERRRRRKKADSDTPAAADDTSGVNETQKDVDENSKQNTNSSDKPAEKKEGRNRRRKNNKKGNSNTDDAQNENSNKAKSSESDKKPAKESLESILESSVKEGLESKDLKIVAGKTFIAIGDARIKLGSGGYTAFGHADGVVAEGKYTCDSSGKITAEWEKVLKLENAEWQVSTVAAETKYLVTEFNLGDDNVVPPKGEEDDKPIWGEGKVDPKEALESNGFLMRNIVFHPSSGGRRRRNRGRRNNKKEEGQKS</sequence>
<feature type="domain" description="CSD" evidence="2">
    <location>
        <begin position="4"/>
        <end position="77"/>
    </location>
</feature>
<dbReference type="PRINTS" id="PR00050">
    <property type="entry name" value="COLDSHOCK"/>
</dbReference>
<dbReference type="SMART" id="SM00357">
    <property type="entry name" value="CSP"/>
    <property type="match status" value="1"/>
</dbReference>
<evidence type="ECO:0000259" key="2">
    <source>
        <dbReference type="PROSITE" id="PS51857"/>
    </source>
</evidence>
<feature type="region of interest" description="Disordered" evidence="1">
    <location>
        <begin position="279"/>
        <end position="298"/>
    </location>
</feature>
<feature type="compositionally biased region" description="Basic residues" evidence="1">
    <location>
        <begin position="322"/>
        <end position="333"/>
    </location>
</feature>
<dbReference type="GO" id="GO:0003676">
    <property type="term" value="F:nucleic acid binding"/>
    <property type="evidence" value="ECO:0007669"/>
    <property type="project" value="InterPro"/>
</dbReference>
<feature type="compositionally biased region" description="Low complexity" evidence="1">
    <location>
        <begin position="101"/>
        <end position="110"/>
    </location>
</feature>
<dbReference type="PANTHER" id="PTHR46565">
    <property type="entry name" value="COLD SHOCK DOMAIN PROTEIN 2"/>
    <property type="match status" value="1"/>
</dbReference>
<feature type="region of interest" description="Disordered" evidence="1">
    <location>
        <begin position="63"/>
        <end position="190"/>
    </location>
</feature>
<gene>
    <name evidence="3" type="ORF">CYCCA115_LOCUS9846</name>
</gene>
<dbReference type="InterPro" id="IPR012340">
    <property type="entry name" value="NA-bd_OB-fold"/>
</dbReference>
<keyword evidence="4" id="KW-1185">Reference proteome</keyword>
<dbReference type="PROSITE" id="PS51857">
    <property type="entry name" value="CSD_2"/>
    <property type="match status" value="1"/>
</dbReference>
<feature type="compositionally biased region" description="Basic residues" evidence="1">
    <location>
        <begin position="139"/>
        <end position="148"/>
    </location>
</feature>
<dbReference type="AlphaFoldDB" id="A0AAD2FMF9"/>
<proteinExistence type="predicted"/>
<protein>
    <recommendedName>
        <fullName evidence="2">CSD domain-containing protein</fullName>
    </recommendedName>
</protein>
<dbReference type="Gene3D" id="2.40.50.140">
    <property type="entry name" value="Nucleic acid-binding proteins"/>
    <property type="match status" value="1"/>
</dbReference>